<feature type="compositionally biased region" description="Polar residues" evidence="18">
    <location>
        <begin position="417"/>
        <end position="426"/>
    </location>
</feature>
<keyword evidence="22" id="KW-1185">Reference proteome</keyword>
<dbReference type="InterPro" id="IPR002048">
    <property type="entry name" value="EF_hand_dom"/>
</dbReference>
<dbReference type="InterPro" id="IPR050599">
    <property type="entry name" value="VDCC_alpha-1_subunit"/>
</dbReference>
<keyword evidence="6" id="KW-0107">Calcium channel</keyword>
<keyword evidence="11" id="KW-0406">Ion transport</keyword>
<keyword evidence="8" id="KW-0106">Calcium</keyword>
<evidence type="ECO:0000256" key="17">
    <source>
        <dbReference type="ARBA" id="ARBA00067459"/>
    </source>
</evidence>
<feature type="transmembrane region" description="Helical" evidence="19">
    <location>
        <begin position="962"/>
        <end position="979"/>
    </location>
</feature>
<keyword evidence="14" id="KW-0407">Ion channel</keyword>
<keyword evidence="9" id="KW-0851">Voltage-gated channel</keyword>
<feature type="transmembrane region" description="Helical" evidence="19">
    <location>
        <begin position="630"/>
        <end position="649"/>
    </location>
</feature>
<evidence type="ECO:0000313" key="22">
    <source>
        <dbReference type="Proteomes" id="UP000054321"/>
    </source>
</evidence>
<dbReference type="GO" id="GO:0005891">
    <property type="term" value="C:voltage-gated calcium channel complex"/>
    <property type="evidence" value="ECO:0007669"/>
    <property type="project" value="TreeGrafter"/>
</dbReference>
<feature type="compositionally biased region" description="Low complexity" evidence="18">
    <location>
        <begin position="2177"/>
        <end position="2194"/>
    </location>
</feature>
<feature type="region of interest" description="Disordered" evidence="18">
    <location>
        <begin position="116"/>
        <end position="196"/>
    </location>
</feature>
<reference evidence="22" key="2">
    <citation type="submission" date="2015-01" db="EMBL/GenBank/DDBJ databases">
        <title>Evolutionary Origins and Diversification of the Mycorrhizal Mutualists.</title>
        <authorList>
            <consortium name="DOE Joint Genome Institute"/>
            <consortium name="Mycorrhizal Genomics Consortium"/>
            <person name="Kohler A."/>
            <person name="Kuo A."/>
            <person name="Nagy L.G."/>
            <person name="Floudas D."/>
            <person name="Copeland A."/>
            <person name="Barry K.W."/>
            <person name="Cichocki N."/>
            <person name="Veneault-Fourrey C."/>
            <person name="LaButti K."/>
            <person name="Lindquist E.A."/>
            <person name="Lipzen A."/>
            <person name="Lundell T."/>
            <person name="Morin E."/>
            <person name="Murat C."/>
            <person name="Riley R."/>
            <person name="Ohm R."/>
            <person name="Sun H."/>
            <person name="Tunlid A."/>
            <person name="Henrissat B."/>
            <person name="Grigoriev I.V."/>
            <person name="Hibbett D.S."/>
            <person name="Martin F."/>
        </authorList>
    </citation>
    <scope>NUCLEOTIDE SEQUENCE [LARGE SCALE GENOMIC DNA]</scope>
    <source>
        <strain evidence="22">Zn</strain>
    </source>
</reference>
<feature type="domain" description="EF-hand" evidence="20">
    <location>
        <begin position="1914"/>
        <end position="1949"/>
    </location>
</feature>
<dbReference type="FunCoup" id="A0A0C3H175">
    <property type="interactions" value="111"/>
</dbReference>
<dbReference type="FunFam" id="1.20.120.350:FF:000063">
    <property type="entry name" value="Calcium channel subunit Cch1"/>
    <property type="match status" value="1"/>
</dbReference>
<feature type="region of interest" description="Disordered" evidence="18">
    <location>
        <begin position="359"/>
        <end position="429"/>
    </location>
</feature>
<dbReference type="Proteomes" id="UP000054321">
    <property type="component" value="Unassembled WGS sequence"/>
</dbReference>
<feature type="transmembrane region" description="Helical" evidence="19">
    <location>
        <begin position="661"/>
        <end position="681"/>
    </location>
</feature>
<feature type="transmembrane region" description="Helical" evidence="19">
    <location>
        <begin position="1402"/>
        <end position="1420"/>
    </location>
</feature>
<evidence type="ECO:0000313" key="21">
    <source>
        <dbReference type="EMBL" id="KIN01951.1"/>
    </source>
</evidence>
<dbReference type="PANTHER" id="PTHR45628:SF7">
    <property type="entry name" value="VOLTAGE-DEPENDENT CALCIUM CHANNEL TYPE A SUBUNIT ALPHA-1"/>
    <property type="match status" value="1"/>
</dbReference>
<evidence type="ECO:0000256" key="6">
    <source>
        <dbReference type="ARBA" id="ARBA00022673"/>
    </source>
</evidence>
<keyword evidence="4" id="KW-0597">Phosphoprotein</keyword>
<feature type="transmembrane region" description="Helical" evidence="19">
    <location>
        <begin position="1658"/>
        <end position="1678"/>
    </location>
</feature>
<dbReference type="Pfam" id="PF00520">
    <property type="entry name" value="Ion_trans"/>
    <property type="match status" value="4"/>
</dbReference>
<keyword evidence="3" id="KW-1003">Cell membrane</keyword>
<feature type="transmembrane region" description="Helical" evidence="19">
    <location>
        <begin position="687"/>
        <end position="707"/>
    </location>
</feature>
<dbReference type="Gene3D" id="1.10.287.70">
    <property type="match status" value="4"/>
</dbReference>
<dbReference type="EMBL" id="KN832875">
    <property type="protein sequence ID" value="KIN01951.1"/>
    <property type="molecule type" value="Genomic_DNA"/>
</dbReference>
<dbReference type="Gene3D" id="1.20.120.350">
    <property type="entry name" value="Voltage-gated potassium channels. Chain C"/>
    <property type="match status" value="4"/>
</dbReference>
<dbReference type="SUPFAM" id="SSF81324">
    <property type="entry name" value="Voltage-gated potassium channels"/>
    <property type="match status" value="4"/>
</dbReference>
<protein>
    <recommendedName>
        <fullName evidence="17">Calcium-channel protein CCH1</fullName>
    </recommendedName>
</protein>
<name>A0A0C3H175_OIDMZ</name>
<dbReference type="FunFam" id="1.10.287.70:FF:000118">
    <property type="entry name" value="Calcium channel subunit Cch1"/>
    <property type="match status" value="1"/>
</dbReference>
<accession>A0A0C3H175</accession>
<feature type="compositionally biased region" description="Basic residues" evidence="18">
    <location>
        <begin position="371"/>
        <end position="380"/>
    </location>
</feature>
<feature type="transmembrane region" description="Helical" evidence="19">
    <location>
        <begin position="1321"/>
        <end position="1349"/>
    </location>
</feature>
<evidence type="ECO:0000256" key="11">
    <source>
        <dbReference type="ARBA" id="ARBA00023065"/>
    </source>
</evidence>
<keyword evidence="13" id="KW-0325">Glycoprotein</keyword>
<feature type="transmembrane region" description="Helical" evidence="19">
    <location>
        <begin position="520"/>
        <end position="544"/>
    </location>
</feature>
<feature type="transmembrane region" description="Helical" evidence="19">
    <location>
        <begin position="1095"/>
        <end position="1120"/>
    </location>
</feature>
<evidence type="ECO:0000256" key="4">
    <source>
        <dbReference type="ARBA" id="ARBA00022553"/>
    </source>
</evidence>
<dbReference type="Gene3D" id="1.10.238.10">
    <property type="entry name" value="EF-hand"/>
    <property type="match status" value="1"/>
</dbReference>
<feature type="transmembrane region" description="Helical" evidence="19">
    <location>
        <begin position="1369"/>
        <end position="1390"/>
    </location>
</feature>
<evidence type="ECO:0000256" key="14">
    <source>
        <dbReference type="ARBA" id="ARBA00023303"/>
    </source>
</evidence>
<dbReference type="FunFam" id="1.20.120.350:FF:000098">
    <property type="entry name" value="Calcium channel subunit Cch1"/>
    <property type="match status" value="1"/>
</dbReference>
<evidence type="ECO:0000256" key="10">
    <source>
        <dbReference type="ARBA" id="ARBA00022989"/>
    </source>
</evidence>
<evidence type="ECO:0000256" key="3">
    <source>
        <dbReference type="ARBA" id="ARBA00022475"/>
    </source>
</evidence>
<feature type="transmembrane region" description="Helical" evidence="19">
    <location>
        <begin position="1578"/>
        <end position="1599"/>
    </location>
</feature>
<dbReference type="FunFam" id="1.20.120.350:FF:000079">
    <property type="entry name" value="Calcium channel subunit Cch1"/>
    <property type="match status" value="1"/>
</dbReference>
<dbReference type="FunFam" id="1.10.287.70:FF:000093">
    <property type="entry name" value="Calcium channel subunit Cch1"/>
    <property type="match status" value="1"/>
</dbReference>
<feature type="transmembrane region" description="Helical" evidence="19">
    <location>
        <begin position="1690"/>
        <end position="1708"/>
    </location>
</feature>
<evidence type="ECO:0000256" key="9">
    <source>
        <dbReference type="ARBA" id="ARBA00022882"/>
    </source>
</evidence>
<dbReference type="PANTHER" id="PTHR45628">
    <property type="entry name" value="VOLTAGE-DEPENDENT CALCIUM CHANNEL TYPE A SUBUNIT ALPHA-1"/>
    <property type="match status" value="1"/>
</dbReference>
<feature type="transmembrane region" description="Helical" evidence="19">
    <location>
        <begin position="1720"/>
        <end position="1740"/>
    </location>
</feature>
<evidence type="ECO:0000259" key="20">
    <source>
        <dbReference type="PROSITE" id="PS50222"/>
    </source>
</evidence>
<sequence length="2251" mass="252888">MPQELRHQVKVVRGRNNLSPVPTAPGSLNSDATQLEFKNVTSVLAIKPEMLLTSILKALNCPYVWNFNARMSKTHTCLSYNSVAPPQLGASAPARPGSCSAALALSVYTSIPLRDLTRPPDSADLGDGAGRHTRGRTLLGGGSRLSGGQSSGPRYERLGESSPSPTQRASNRPQLSRLQTAPAAEEPHAPLTPGVDFGDLQVAMGFAGLRVPDINISQPPQELPTSYAAEDLDLASRFYDGGGDDGHAEFAVEADDIPLTDPKNVQHPSGVPVDRHDRRHDRFHSVSFNLPGLQPRMSRLGDDLESPEIRLSPSKSTSYGPDGRRSRSPSTATALSRAGTIVRAMSQRVVNLSGETELIEESARREASLRTARKASRRGRATYVDEDAESDISSLDEESEPQIRRKVDPLGPGPNYQGKNPVSQAEKSMRGFDGARLEHSWEAPRSEPPNPLKGKSLGIFSADSKVRNFLCDVLVYHLTEPAILLLIVAQTVLLAVSGSTNAYSPENDRLSGWTSKPIDLALFVLFVIFTIEIAARIIVSGFIFNAPEYSNGNGERSLWQVIIDNYHAIFAPQRRASIRASRAPTTFGAPHLLRTFTGKQGEGFQSVEQAQRLQLARRAFLRHSFNRLDLIAVVSFWISFILSMTGIESNHHLYVFRMMSCLRILRLLAITHGTSIILRSLKKAAPLLVNVSFLICFFWLIFAIIGVQSFKSSFDRQCVWLDPLDPFNTTGTAYTNVLQMCGGQFNNITGAHDPWKMGPLTDLTDGATSAKGFLCPQGSICLQLQPNQLPFQGTVTFDNIFHSLELVFVVMTANTYSDLMYYTLNSDYLAAALFFAGGIIIMTLWLLNLLIAVITSSFQVIREEGKRSAFAATVKDMVDNLDIKRPRQVSTLKDLYNKTYWFWIIAIAYGLMCQAFRSSKMSRSRTDFINDSETVVTLILLVDIMLRFIVDWRDFHHHKKNWFDLGLAVITCVILIPPIRNSGQPYAWLTVFQILRIYRVIIAVPVTRSLITLVLSNSSGIGNLVLFVFLMTFLMSIFAVQLFRGELPRTDIYGNIIKVTFFNVYNGFLGMYQILSSENWTSILYNITSIDNARNTAWIGAVFFIGWFILGNFILVNMFIAVIQETFDVSEDEKRMHQVRSFLNRKELGGSSSNLSLSAIFRLGRSKAKKDPLDYGPATLEMLLKDAVVRDFLDDEAAEAHGVEPQTPATAAEVSAANSGFLPSLWHKFKRRVWNREPNPFYSNIQFSRTDDIDARTMAKEAVTQTSQRKRAQREYLARHPGYNNALFIFKPDNPIRRVCQRIVGPGRGSERIDGVEPNRVIWYAFSAFIYAAIVAMVLLACVTTPLYQKEYFDKHEFSVRNWFVWSDMAFALLFTVEAGIKVIADGFFWTPNAYFRSSWGAIDFIVLVTFWINVITSLLNDGAVSRAIGAFKALRALRLLNVSDSARETFHSLIIVGGWKVFSAMFVSISLLIPFAIYGVNLFNGQMDMCNDQSGTIINLTDCFGEWNSTPFSNNWSLLAPRVVANPYYNFDDFPSSLFILFQIVSQEGWIDVMWSAESITGRGLQPQYFASQGNGTFFVIFNLLGTVFVLTLFISVFMRNYTEQTGVAFLTSDQRSWLELRKLLRQVSPSKRPSNTERKGWRDWCYKRAVRKHGRWQRTMTIVLVLHLILLMVEYYPEPSWWDTARTYIFLAFIVFYIVNVVVRIIGLSWSRFRRSSWDVFSIFAVFGSFVFTILHLAKPDMQSLTQVHKTFLVLIVLLIIPRNDALDQLFKTAAASLPNIGNLLATWSVLFLVFAIALTQTFGLTRFGSQETGNLNFRDVPKALILLFRMSTGEGWNQIMEDFAVIEPPFCVQDESFFKSDCGSLSWARALFIAWNILSMYIFTSLFVSLIYESFSYVYQHSSGLGKVSREEIRRFKQAWATLDPEGTGFITKEQFPRLLGELSGVFEMRIYSQEHSVRRILEDIQTEPASGRIRSMASASAASGVDLQALNKRLSLINAQAIRKARARHNLFFEEVMVSADVDGGISFTTVLMILAHYNVISDNKSLKLEEFLRRRARLQRVEEEVRRRIVLGFFDTMYWSRKFRKHMERKRAQRMTDVPQFGPEIFIDEDHDIARQAPPPVSPFSPFLSPLDTRDPREAFIAHGLEGGRRRRGTETSIVGTPVALIGPRFPSGPSSKSSPQQSHKTSPSAFSFDTGEPSELGEGSGQHRRGGSTAENVLEVLDNSAWGASIRRSFTLRRPPPDGPP</sequence>
<evidence type="ECO:0000256" key="2">
    <source>
        <dbReference type="ARBA" id="ARBA00022448"/>
    </source>
</evidence>
<reference evidence="21 22" key="1">
    <citation type="submission" date="2014-04" db="EMBL/GenBank/DDBJ databases">
        <authorList>
            <consortium name="DOE Joint Genome Institute"/>
            <person name="Kuo A."/>
            <person name="Martino E."/>
            <person name="Perotto S."/>
            <person name="Kohler A."/>
            <person name="Nagy L.G."/>
            <person name="Floudas D."/>
            <person name="Copeland A."/>
            <person name="Barry K.W."/>
            <person name="Cichocki N."/>
            <person name="Veneault-Fourrey C."/>
            <person name="LaButti K."/>
            <person name="Lindquist E.A."/>
            <person name="Lipzen A."/>
            <person name="Lundell T."/>
            <person name="Morin E."/>
            <person name="Murat C."/>
            <person name="Sun H."/>
            <person name="Tunlid A."/>
            <person name="Henrissat B."/>
            <person name="Grigoriev I.V."/>
            <person name="Hibbett D.S."/>
            <person name="Martin F."/>
            <person name="Nordberg H.P."/>
            <person name="Cantor M.N."/>
            <person name="Hua S.X."/>
        </authorList>
    </citation>
    <scope>NUCLEOTIDE SEQUENCE [LARGE SCALE GENOMIC DNA]</scope>
    <source>
        <strain evidence="21 22">Zn</strain>
    </source>
</reference>
<dbReference type="STRING" id="913774.A0A0C3H175"/>
<evidence type="ECO:0000256" key="18">
    <source>
        <dbReference type="SAM" id="MobiDB-lite"/>
    </source>
</evidence>
<dbReference type="GO" id="GO:0098703">
    <property type="term" value="P:calcium ion import across plasma membrane"/>
    <property type="evidence" value="ECO:0007669"/>
    <property type="project" value="TreeGrafter"/>
</dbReference>
<feature type="compositionally biased region" description="Acidic residues" evidence="18">
    <location>
        <begin position="384"/>
        <end position="400"/>
    </location>
</feature>
<feature type="transmembrane region" description="Helical" evidence="19">
    <location>
        <begin position="900"/>
        <end position="916"/>
    </location>
</feature>
<dbReference type="HOGENOM" id="CLU_000443_0_0_1"/>
<feature type="transmembrane region" description="Helical" evidence="19">
    <location>
        <begin position="928"/>
        <end position="950"/>
    </location>
</feature>
<feature type="compositionally biased region" description="Polar residues" evidence="18">
    <location>
        <begin position="161"/>
        <end position="179"/>
    </location>
</feature>
<proteinExistence type="inferred from homology"/>
<comment type="function">
    <text evidence="15">Voltage-gated, high-affinity calcium channel that functions together with MID1 to mediate calcium entry into cells. Required during conditions of environmental stress.</text>
</comment>
<dbReference type="PROSITE" id="PS50222">
    <property type="entry name" value="EF_HAND_2"/>
    <property type="match status" value="1"/>
</dbReference>
<evidence type="ECO:0000256" key="16">
    <source>
        <dbReference type="ARBA" id="ARBA00061395"/>
    </source>
</evidence>
<dbReference type="GO" id="GO:0005509">
    <property type="term" value="F:calcium ion binding"/>
    <property type="evidence" value="ECO:0007669"/>
    <property type="project" value="InterPro"/>
</dbReference>
<dbReference type="InterPro" id="IPR027359">
    <property type="entry name" value="Volt_channel_dom_sf"/>
</dbReference>
<comment type="subcellular location">
    <subcellularLocation>
        <location evidence="1">Cell membrane</location>
        <topology evidence="1">Multi-pass membrane protein</topology>
    </subcellularLocation>
</comment>
<evidence type="ECO:0000256" key="15">
    <source>
        <dbReference type="ARBA" id="ARBA00057587"/>
    </source>
</evidence>
<dbReference type="GO" id="GO:0008331">
    <property type="term" value="F:high voltage-gated calcium channel activity"/>
    <property type="evidence" value="ECO:0007669"/>
    <property type="project" value="TreeGrafter"/>
</dbReference>
<feature type="region of interest" description="Disordered" evidence="18">
    <location>
        <begin position="2150"/>
        <end position="2222"/>
    </location>
</feature>
<evidence type="ECO:0000256" key="12">
    <source>
        <dbReference type="ARBA" id="ARBA00023136"/>
    </source>
</evidence>
<keyword evidence="12 19" id="KW-0472">Membrane</keyword>
<feature type="transmembrane region" description="Helical" evidence="19">
    <location>
        <begin position="1024"/>
        <end position="1043"/>
    </location>
</feature>
<evidence type="ECO:0000256" key="8">
    <source>
        <dbReference type="ARBA" id="ARBA00022837"/>
    </source>
</evidence>
<organism evidence="21 22">
    <name type="scientific">Oidiodendron maius (strain Zn)</name>
    <dbReference type="NCBI Taxonomy" id="913774"/>
    <lineage>
        <taxon>Eukaryota</taxon>
        <taxon>Fungi</taxon>
        <taxon>Dikarya</taxon>
        <taxon>Ascomycota</taxon>
        <taxon>Pezizomycotina</taxon>
        <taxon>Leotiomycetes</taxon>
        <taxon>Leotiomycetes incertae sedis</taxon>
        <taxon>Myxotrichaceae</taxon>
        <taxon>Oidiodendron</taxon>
    </lineage>
</organism>
<feature type="transmembrane region" description="Helical" evidence="19">
    <location>
        <begin position="1876"/>
        <end position="1895"/>
    </location>
</feature>
<evidence type="ECO:0000256" key="7">
    <source>
        <dbReference type="ARBA" id="ARBA00022692"/>
    </source>
</evidence>
<keyword evidence="7 19" id="KW-0812">Transmembrane</keyword>
<evidence type="ECO:0000256" key="5">
    <source>
        <dbReference type="ARBA" id="ARBA00022568"/>
    </source>
</evidence>
<feature type="transmembrane region" description="Helical" evidence="19">
    <location>
        <begin position="1462"/>
        <end position="1484"/>
    </location>
</feature>
<feature type="region of interest" description="Disordered" evidence="18">
    <location>
        <begin position="288"/>
        <end position="336"/>
    </location>
</feature>
<dbReference type="OrthoDB" id="416585at2759"/>
<keyword evidence="2" id="KW-0813">Transport</keyword>
<dbReference type="InterPro" id="IPR005821">
    <property type="entry name" value="Ion_trans_dom"/>
</dbReference>
<comment type="similarity">
    <text evidence="16">Belongs to the calcium channel alpha-1 subunit (TC 1.A.1.11) family.</text>
</comment>
<evidence type="ECO:0000256" key="13">
    <source>
        <dbReference type="ARBA" id="ARBA00023180"/>
    </source>
</evidence>
<keyword evidence="5" id="KW-0109">Calcium transport</keyword>
<evidence type="ECO:0000256" key="19">
    <source>
        <dbReference type="SAM" id="Phobius"/>
    </source>
</evidence>
<gene>
    <name evidence="21" type="ORF">OIDMADRAFT_103200</name>
</gene>
<feature type="transmembrane region" description="Helical" evidence="19">
    <location>
        <begin position="1783"/>
        <end position="1802"/>
    </location>
</feature>
<feature type="transmembrane region" description="Helical" evidence="19">
    <location>
        <begin position="828"/>
        <end position="854"/>
    </location>
</feature>
<feature type="transmembrane region" description="Helical" evidence="19">
    <location>
        <begin position="1055"/>
        <end position="1075"/>
    </location>
</feature>
<evidence type="ECO:0000256" key="1">
    <source>
        <dbReference type="ARBA" id="ARBA00004651"/>
    </source>
</evidence>
<dbReference type="InParanoid" id="A0A0C3H175"/>
<keyword evidence="10 19" id="KW-1133">Transmembrane helix</keyword>